<evidence type="ECO:0000313" key="3">
    <source>
        <dbReference type="EMBL" id="MER6905963.1"/>
    </source>
</evidence>
<dbReference type="SUPFAM" id="SSF53335">
    <property type="entry name" value="S-adenosyl-L-methionine-dependent methyltransferases"/>
    <property type="match status" value="1"/>
</dbReference>
<dbReference type="InterPro" id="IPR029063">
    <property type="entry name" value="SAM-dependent_MTases_sf"/>
</dbReference>
<evidence type="ECO:0000256" key="1">
    <source>
        <dbReference type="SAM" id="MobiDB-lite"/>
    </source>
</evidence>
<dbReference type="GO" id="GO:0008168">
    <property type="term" value="F:methyltransferase activity"/>
    <property type="evidence" value="ECO:0007669"/>
    <property type="project" value="UniProtKB-KW"/>
</dbReference>
<accession>A0ABV1VHK8</accession>
<dbReference type="InterPro" id="IPR041698">
    <property type="entry name" value="Methyltransf_25"/>
</dbReference>
<keyword evidence="4" id="KW-1185">Reference proteome</keyword>
<dbReference type="Gene3D" id="3.40.50.150">
    <property type="entry name" value="Vaccinia Virus protein VP39"/>
    <property type="match status" value="1"/>
</dbReference>
<feature type="region of interest" description="Disordered" evidence="1">
    <location>
        <begin position="1"/>
        <end position="36"/>
    </location>
</feature>
<reference evidence="3 4" key="1">
    <citation type="submission" date="2024-06" db="EMBL/GenBank/DDBJ databases">
        <title>The Natural Products Discovery Center: Release of the First 8490 Sequenced Strains for Exploring Actinobacteria Biosynthetic Diversity.</title>
        <authorList>
            <person name="Kalkreuter E."/>
            <person name="Kautsar S.A."/>
            <person name="Yang D."/>
            <person name="Bader C.D."/>
            <person name="Teijaro C.N."/>
            <person name="Fluegel L."/>
            <person name="Davis C.M."/>
            <person name="Simpson J.R."/>
            <person name="Lauterbach L."/>
            <person name="Steele A.D."/>
            <person name="Gui C."/>
            <person name="Meng S."/>
            <person name="Li G."/>
            <person name="Viehrig K."/>
            <person name="Ye F."/>
            <person name="Su P."/>
            <person name="Kiefer A.F."/>
            <person name="Nichols A."/>
            <person name="Cepeda A.J."/>
            <person name="Yan W."/>
            <person name="Fan B."/>
            <person name="Jiang Y."/>
            <person name="Adhikari A."/>
            <person name="Zheng C.-J."/>
            <person name="Schuster L."/>
            <person name="Cowan T.M."/>
            <person name="Smanski M.J."/>
            <person name="Chevrette M.G."/>
            <person name="De Carvalho L.P.S."/>
            <person name="Shen B."/>
        </authorList>
    </citation>
    <scope>NUCLEOTIDE SEQUENCE [LARGE SCALE GENOMIC DNA]</scope>
    <source>
        <strain evidence="3 4">NPDC000632</strain>
    </source>
</reference>
<dbReference type="Proteomes" id="UP001490330">
    <property type="component" value="Unassembled WGS sequence"/>
</dbReference>
<evidence type="ECO:0000259" key="2">
    <source>
        <dbReference type="Pfam" id="PF13649"/>
    </source>
</evidence>
<name>A0ABV1VHK8_9ACTN</name>
<dbReference type="Pfam" id="PF13649">
    <property type="entry name" value="Methyltransf_25"/>
    <property type="match status" value="1"/>
</dbReference>
<keyword evidence="3" id="KW-0808">Transferase</keyword>
<keyword evidence="3" id="KW-0489">Methyltransferase</keyword>
<dbReference type="CDD" id="cd02440">
    <property type="entry name" value="AdoMet_MTases"/>
    <property type="match status" value="1"/>
</dbReference>
<dbReference type="RefSeq" id="WP_350716539.1">
    <property type="nucleotide sequence ID" value="NZ_JBEPCO010000004.1"/>
</dbReference>
<protein>
    <submittedName>
        <fullName evidence="3">Methyltransferase domain-containing protein</fullName>
    </submittedName>
</protein>
<feature type="domain" description="Methyltransferase" evidence="2">
    <location>
        <begin position="51"/>
        <end position="141"/>
    </location>
</feature>
<dbReference type="EMBL" id="JBEPCV010000018">
    <property type="protein sequence ID" value="MER6905963.1"/>
    <property type="molecule type" value="Genomic_DNA"/>
</dbReference>
<sequence length="193" mass="20175">MTSTGTPYPACGAASYGEPVRRRGRRHRAVDGAGSEAMRRHLGAGRGRPALDIGCGEGELTAHLDRLGHRATGIDCSPTAAAAARERRPGLDLRARASTSSSPAGCLTPPSPSWRAGSCTAGPPTNPPFCPGCRRLLAPGGVFRVVASLHASGQGPPRSCDAGAADVERLTARWSRARVSELEPSFRRYALRP</sequence>
<gene>
    <name evidence="3" type="ORF">ABT322_19750</name>
</gene>
<comment type="caution">
    <text evidence="3">The sequence shown here is derived from an EMBL/GenBank/DDBJ whole genome shotgun (WGS) entry which is preliminary data.</text>
</comment>
<proteinExistence type="predicted"/>
<dbReference type="GO" id="GO:0032259">
    <property type="term" value="P:methylation"/>
    <property type="evidence" value="ECO:0007669"/>
    <property type="project" value="UniProtKB-KW"/>
</dbReference>
<organism evidence="3 4">
    <name type="scientific">Streptomyces flaveolus</name>
    <dbReference type="NCBI Taxonomy" id="67297"/>
    <lineage>
        <taxon>Bacteria</taxon>
        <taxon>Bacillati</taxon>
        <taxon>Actinomycetota</taxon>
        <taxon>Actinomycetes</taxon>
        <taxon>Kitasatosporales</taxon>
        <taxon>Streptomycetaceae</taxon>
        <taxon>Streptomyces</taxon>
    </lineage>
</organism>
<evidence type="ECO:0000313" key="4">
    <source>
        <dbReference type="Proteomes" id="UP001490330"/>
    </source>
</evidence>